<keyword evidence="2" id="KW-1185">Reference proteome</keyword>
<proteinExistence type="predicted"/>
<protein>
    <submittedName>
        <fullName evidence="1">Uncharacterized protein</fullName>
    </submittedName>
</protein>
<evidence type="ECO:0000313" key="2">
    <source>
        <dbReference type="Proteomes" id="UP001271640"/>
    </source>
</evidence>
<dbReference type="RefSeq" id="WP_319927521.1">
    <property type="nucleotide sequence ID" value="NZ_VCDP01000087.1"/>
</dbReference>
<reference evidence="2" key="1">
    <citation type="journal article" date="2024" name="Toxins">
        <title>Genome Sequence Analysis of Native Xenorhabdus Strains Isolated from Entomopathogenic Nematodes in Argentina.</title>
        <authorList>
            <person name="Palma L."/>
            <person name="Frizzo L."/>
            <person name="Kaiser S."/>
            <person name="Berry C."/>
            <person name="Caballero P."/>
            <person name="Bode H.B."/>
            <person name="Del Valle E.E."/>
        </authorList>
    </citation>
    <scope>NUCLEOTIDE SEQUENCE [LARGE SCALE GENOMIC DNA]</scope>
    <source>
        <strain evidence="2">Reich</strain>
    </source>
</reference>
<organism evidence="1 2">
    <name type="scientific">Xenorhabdus littoralis</name>
    <dbReference type="NCBI Taxonomy" id="2582835"/>
    <lineage>
        <taxon>Bacteria</taxon>
        <taxon>Pseudomonadati</taxon>
        <taxon>Pseudomonadota</taxon>
        <taxon>Gammaproteobacteria</taxon>
        <taxon>Enterobacterales</taxon>
        <taxon>Morganellaceae</taxon>
        <taxon>Xenorhabdus</taxon>
    </lineage>
</organism>
<gene>
    <name evidence="1" type="ORF">FE394_16835</name>
</gene>
<dbReference type="EMBL" id="VCDP01000087">
    <property type="protein sequence ID" value="MDX8000806.1"/>
    <property type="molecule type" value="Genomic_DNA"/>
</dbReference>
<name>A0ABU4SQ69_9GAMM</name>
<evidence type="ECO:0000313" key="1">
    <source>
        <dbReference type="EMBL" id="MDX8000806.1"/>
    </source>
</evidence>
<comment type="caution">
    <text evidence="1">The sequence shown here is derived from an EMBL/GenBank/DDBJ whole genome shotgun (WGS) entry which is preliminary data.</text>
</comment>
<sequence length="120" mass="14143">MNNDVIELAKEIKKSAIEVKNEKFDFVWLISQVKEDWGNDAVSRYFQLLSNYHLIIKICEAMEKLADYENMEPVAYKIIDEKFNEILGFRSSKEGAEQSFLYYKDICCCKVISLYRHPSK</sequence>
<accession>A0ABU4SQ69</accession>
<dbReference type="Proteomes" id="UP001271640">
    <property type="component" value="Unassembled WGS sequence"/>
</dbReference>